<accession>B1I216</accession>
<evidence type="ECO:0000256" key="1">
    <source>
        <dbReference type="SAM" id="MobiDB-lite"/>
    </source>
</evidence>
<dbReference type="HOGENOM" id="CLU_015044_0_0_9"/>
<dbReference type="InterPro" id="IPR046865">
    <property type="entry name" value="FapA_b_solenoid"/>
</dbReference>
<dbReference type="OrthoDB" id="9816426at2"/>
<evidence type="ECO:0000259" key="2">
    <source>
        <dbReference type="Pfam" id="PF20250"/>
    </source>
</evidence>
<feature type="compositionally biased region" description="Basic and acidic residues" evidence="1">
    <location>
        <begin position="20"/>
        <end position="32"/>
    </location>
</feature>
<reference evidence="3 4" key="2">
    <citation type="journal article" date="2008" name="Science">
        <title>Environmental genomics reveals a single-species ecosystem deep within Earth.</title>
        <authorList>
            <person name="Chivian D."/>
            <person name="Brodie E.L."/>
            <person name="Alm E.J."/>
            <person name="Culley D.E."/>
            <person name="Dehal P.S."/>
            <person name="Desantis T.Z."/>
            <person name="Gihring T.M."/>
            <person name="Lapidus A."/>
            <person name="Lin L.H."/>
            <person name="Lowry S.R."/>
            <person name="Moser D.P."/>
            <person name="Richardson P.M."/>
            <person name="Southam G."/>
            <person name="Wanger G."/>
            <person name="Pratt L.M."/>
            <person name="Andersen G.L."/>
            <person name="Hazen T.C."/>
            <person name="Brockman F.J."/>
            <person name="Arkin A.P."/>
            <person name="Onstott T.C."/>
        </authorList>
    </citation>
    <scope>NUCLEOTIDE SEQUENCE [LARGE SCALE GENOMIC DNA]</scope>
    <source>
        <strain evidence="3 4">MP104C</strain>
    </source>
</reference>
<dbReference type="Proteomes" id="UP000008544">
    <property type="component" value="Chromosome"/>
</dbReference>
<gene>
    <name evidence="3" type="ordered locus">Daud_0429</name>
</gene>
<dbReference type="Pfam" id="PF03961">
    <property type="entry name" value="FapA"/>
    <property type="match status" value="1"/>
</dbReference>
<dbReference type="InterPro" id="IPR005646">
    <property type="entry name" value="FapA"/>
</dbReference>
<dbReference type="EMBL" id="CP000860">
    <property type="protein sequence ID" value="ACA58975.1"/>
    <property type="molecule type" value="Genomic_DNA"/>
</dbReference>
<keyword evidence="4" id="KW-1185">Reference proteome</keyword>
<evidence type="ECO:0000313" key="3">
    <source>
        <dbReference type="EMBL" id="ACA58975.1"/>
    </source>
</evidence>
<dbReference type="InterPro" id="IPR046866">
    <property type="entry name" value="FapA_N"/>
</dbReference>
<dbReference type="STRING" id="477974.Daud_0429"/>
<feature type="region of interest" description="Disordered" evidence="1">
    <location>
        <begin position="19"/>
        <end position="76"/>
    </location>
</feature>
<name>B1I216_DESAP</name>
<evidence type="ECO:0000313" key="4">
    <source>
        <dbReference type="Proteomes" id="UP000008544"/>
    </source>
</evidence>
<dbReference type="PANTHER" id="PTHR38032:SF1">
    <property type="entry name" value="RNA-BINDING PROTEIN KHPB N-TERMINAL DOMAIN-CONTAINING PROTEIN"/>
    <property type="match status" value="1"/>
</dbReference>
<sequence length="574" mass="62727">MSGQDTEKKLKAFLKSLFHTKAEPGVKVRPEGPETVAGPSSKPEAGRNRSPVQTTHTPGGTAPAEDSPLTDGGNHGLVWIEGGRVQVRNPVGDGRRARIGATNKLQLLINGQPVTGMALLAEADQIVVEPVVEHLEPELQLEISPDGLEAHLTIKCGRVLEYVPADQGPQFNLMLEAEARIREVIPPTKEMALDLINRKGVRFGINYPYLKEIFDQPVEGSYLVARGRPPRPGEPDRVEYFFALSPFVEKDGDRGEPFDFREIRQLQSVEAGDCLAVLRRGTPGEPGNTVRGDVILPPKQESIELIAGPGTRLLDEGLRVVATTSGLPTARVSRNRVVFSVQPVFVHEGDLTPQDQNIRFRGNVHIKGNVGEGMTVEAAENVLVAGTVNQAKIAAVGHLQVGGNVFASNLQAGCSLCCSLQTIRPQLEQITQSLELLIHLARELMKSPVFQEVNVTFNLLVLNLIEVRFPRLRAQVYDLCTRIRKTVPAMPDELKDLVNLLERNFTGVVQFGDIQDLEELYHKSSFICSCLENETTSCADASLPYAVNSRIEATGRVFIFGKGIYHCTVIAGGT</sequence>
<protein>
    <recommendedName>
        <fullName evidence="2">Flagellar Assembly Protein A N-terminal region domain-containing protein</fullName>
    </recommendedName>
</protein>
<dbReference type="Pfam" id="PF20250">
    <property type="entry name" value="FapA_N"/>
    <property type="match status" value="1"/>
</dbReference>
<dbReference type="AlphaFoldDB" id="B1I216"/>
<organism evidence="3 4">
    <name type="scientific">Desulforudis audaxviator (strain MP104C)</name>
    <dbReference type="NCBI Taxonomy" id="477974"/>
    <lineage>
        <taxon>Bacteria</taxon>
        <taxon>Bacillati</taxon>
        <taxon>Bacillota</taxon>
        <taxon>Clostridia</taxon>
        <taxon>Thermoanaerobacterales</taxon>
        <taxon>Candidatus Desulforudaceae</taxon>
        <taxon>Candidatus Desulforudis</taxon>
    </lineage>
</organism>
<dbReference type="KEGG" id="dau:Daud_0429"/>
<reference evidence="4" key="1">
    <citation type="submission" date="2007-10" db="EMBL/GenBank/DDBJ databases">
        <title>Complete sequence of chromosome of Desulforudis audaxviator MP104C.</title>
        <authorList>
            <person name="Copeland A."/>
            <person name="Lucas S."/>
            <person name="Lapidus A."/>
            <person name="Barry K."/>
            <person name="Glavina del Rio T."/>
            <person name="Dalin E."/>
            <person name="Tice H."/>
            <person name="Bruce D."/>
            <person name="Pitluck S."/>
            <person name="Lowry S.R."/>
            <person name="Larimer F."/>
            <person name="Land M.L."/>
            <person name="Hauser L."/>
            <person name="Kyrpides N."/>
            <person name="Ivanova N.N."/>
            <person name="Richardson P."/>
        </authorList>
    </citation>
    <scope>NUCLEOTIDE SEQUENCE [LARGE SCALE GENOMIC DNA]</scope>
    <source>
        <strain evidence="4">MP104C</strain>
    </source>
</reference>
<dbReference type="PANTHER" id="PTHR38032">
    <property type="entry name" value="POLYMERASE-RELATED"/>
    <property type="match status" value="1"/>
</dbReference>
<feature type="domain" description="Flagellar Assembly Protein A N-terminal region" evidence="2">
    <location>
        <begin position="140"/>
        <end position="330"/>
    </location>
</feature>
<dbReference type="eggNOG" id="COG1315">
    <property type="taxonomic scope" value="Bacteria"/>
</dbReference>
<proteinExistence type="predicted"/>